<organism evidence="2 3">
    <name type="scientific">Natrarchaeobius chitinivorans</name>
    <dbReference type="NCBI Taxonomy" id="1679083"/>
    <lineage>
        <taxon>Archaea</taxon>
        <taxon>Methanobacteriati</taxon>
        <taxon>Methanobacteriota</taxon>
        <taxon>Stenosarchaea group</taxon>
        <taxon>Halobacteria</taxon>
        <taxon>Halobacteriales</taxon>
        <taxon>Natrialbaceae</taxon>
        <taxon>Natrarchaeobius</taxon>
    </lineage>
</organism>
<gene>
    <name evidence="2" type="ORF">EA472_18390</name>
</gene>
<dbReference type="EMBL" id="REFZ01000017">
    <property type="protein sequence ID" value="RQG98197.1"/>
    <property type="molecule type" value="Genomic_DNA"/>
</dbReference>
<dbReference type="Proteomes" id="UP000281431">
    <property type="component" value="Unassembled WGS sequence"/>
</dbReference>
<accession>A0A3N6M7H4</accession>
<dbReference type="AlphaFoldDB" id="A0A3N6M7H4"/>
<feature type="compositionally biased region" description="Acidic residues" evidence="1">
    <location>
        <begin position="70"/>
        <end position="99"/>
    </location>
</feature>
<evidence type="ECO:0000313" key="2">
    <source>
        <dbReference type="EMBL" id="RQG98197.1"/>
    </source>
</evidence>
<protein>
    <submittedName>
        <fullName evidence="2">Uncharacterized protein</fullName>
    </submittedName>
</protein>
<reference evidence="2 3" key="1">
    <citation type="submission" date="2018-10" db="EMBL/GenBank/DDBJ databases">
        <title>Natrarchaeobius chitinivorans gen. nov., sp. nov., and Natrarchaeobius haloalkaliphilus sp. nov., alkaliphilic, chitin-utilizing haloarchaea from hypersaline alkaline lakes.</title>
        <authorList>
            <person name="Sorokin D.Y."/>
            <person name="Elcheninov A.G."/>
            <person name="Kostrikina N.A."/>
            <person name="Bale N.J."/>
            <person name="Sinninghe Damste J.S."/>
            <person name="Khijniak T.V."/>
            <person name="Kublanov I.V."/>
            <person name="Toshchakov S.V."/>
        </authorList>
    </citation>
    <scope>NUCLEOTIDE SEQUENCE [LARGE SCALE GENOMIC DNA]</scope>
    <source>
        <strain evidence="2 3">AArcht7</strain>
    </source>
</reference>
<comment type="caution">
    <text evidence="2">The sequence shown here is derived from an EMBL/GenBank/DDBJ whole genome shotgun (WGS) entry which is preliminary data.</text>
</comment>
<evidence type="ECO:0000256" key="1">
    <source>
        <dbReference type="SAM" id="MobiDB-lite"/>
    </source>
</evidence>
<proteinExistence type="predicted"/>
<evidence type="ECO:0000313" key="3">
    <source>
        <dbReference type="Proteomes" id="UP000281431"/>
    </source>
</evidence>
<name>A0A3N6M7H4_NATCH</name>
<sequence length="99" mass="10051">MWTYYRGYTHSAAHAGAAAALSAFGLFTFVDPLFAIVGVVAYVCPPVVLYYLDGGPGVDGVDGDSHGDGDSDGEDGDSDTDGSDGDFDGDDGDTDSDGS</sequence>
<feature type="region of interest" description="Disordered" evidence="1">
    <location>
        <begin position="60"/>
        <end position="99"/>
    </location>
</feature>
<keyword evidence="3" id="KW-1185">Reference proteome</keyword>